<dbReference type="RefSeq" id="WP_176110028.1">
    <property type="nucleotide sequence ID" value="NZ_JAALDK010000001.1"/>
</dbReference>
<evidence type="ECO:0000313" key="1">
    <source>
        <dbReference type="EMBL" id="NUY03870.1"/>
    </source>
</evidence>
<dbReference type="EMBL" id="JAALDK010000001">
    <property type="protein sequence ID" value="NUY03870.1"/>
    <property type="molecule type" value="Genomic_DNA"/>
</dbReference>
<accession>A0A7Y6K5I1</accession>
<sequence length="85" mass="9596">MLRRESAQSRQTVACALCHVVEKVCHITTRESPVRKVLRVEPQSGEQFVIAVIDAPVVFPDMDQDFQQPALFVSFLCGYGKIPDY</sequence>
<dbReference type="GeneID" id="301104605"/>
<reference evidence="1 2" key="1">
    <citation type="submission" date="2020-02" db="EMBL/GenBank/DDBJ databases">
        <title>Paraburkholderia simonii sp. nov. and Paraburkholderia youngii sp. nov. Brazilian and Mexican Mimosa-associated rhizobia.</title>
        <authorList>
            <person name="Mavima L."/>
            <person name="Beukes C.W."/>
            <person name="Chan W.Y."/>
            <person name="Palmer M."/>
            <person name="De Meyer S.E."/>
            <person name="James E.K."/>
            <person name="Venter S.N."/>
            <person name="Steenkamp E.T."/>
        </authorList>
    </citation>
    <scope>NUCLEOTIDE SEQUENCE [LARGE SCALE GENOMIC DNA]</scope>
    <source>
        <strain evidence="1 2">JPY169</strain>
    </source>
</reference>
<dbReference type="Proteomes" id="UP000594380">
    <property type="component" value="Unassembled WGS sequence"/>
</dbReference>
<evidence type="ECO:0000313" key="2">
    <source>
        <dbReference type="Proteomes" id="UP000594380"/>
    </source>
</evidence>
<organism evidence="1 2">
    <name type="scientific">Paraburkholderia youngii</name>
    <dbReference type="NCBI Taxonomy" id="2782701"/>
    <lineage>
        <taxon>Bacteria</taxon>
        <taxon>Pseudomonadati</taxon>
        <taxon>Pseudomonadota</taxon>
        <taxon>Betaproteobacteria</taxon>
        <taxon>Burkholderiales</taxon>
        <taxon>Burkholderiaceae</taxon>
        <taxon>Paraburkholderia</taxon>
    </lineage>
</organism>
<dbReference type="AlphaFoldDB" id="A0A7Y6K5I1"/>
<proteinExistence type="predicted"/>
<name>A0A7Y6K5I1_9BURK</name>
<comment type="caution">
    <text evidence="1">The sequence shown here is derived from an EMBL/GenBank/DDBJ whole genome shotgun (WGS) entry which is preliminary data.</text>
</comment>
<gene>
    <name evidence="1" type="ORF">G5S42_30080</name>
</gene>
<protein>
    <submittedName>
        <fullName evidence="1">Uncharacterized protein</fullName>
    </submittedName>
</protein>